<evidence type="ECO:0000313" key="7">
    <source>
        <dbReference type="EMBL" id="HEH35141.1"/>
    </source>
</evidence>
<accession>A0A7J2TJA5</accession>
<sequence>MFTALLSIIALLGIYLDPRLIFAITFILMFFYSTRFYDENFKLLAAATILTALACFMQKEIIYASIFLLFFYDFRKSTIVDIATYTSAGILYFSFFNLINGAPFPLEYMLFISLAGALTAVLIETVDVRDKKVAMLIGVATTFAIFRIYIPSASLLDLAFAFALSFILSLLALKAKIADESGLISATIVGTITILFTDIKFFLILLVFYILGSAITKYKYSLKTELGIAEPSGGARGFSNVFGNSLAPLFFAMNFGVTKDPLFALAFISSVATALGDTMASEIGKTAKNVYLITNFKKVNPGTSGGISAIGELSALLGCILIFLVSLLLGLADLSHAIPVIISSFIGIHVDSILGATLEEKGYMNNSAVNFSATLFSGLLCYLLLTL</sequence>
<evidence type="ECO:0000256" key="5">
    <source>
        <dbReference type="ARBA" id="ARBA00023136"/>
    </source>
</evidence>
<dbReference type="InterPro" id="IPR002794">
    <property type="entry name" value="DUF92_TMEM19"/>
</dbReference>
<feature type="transmembrane region" description="Helical" evidence="6">
    <location>
        <begin position="82"/>
        <end position="102"/>
    </location>
</feature>
<gene>
    <name evidence="7" type="ORF">ENP88_03090</name>
</gene>
<evidence type="ECO:0000256" key="2">
    <source>
        <dbReference type="ARBA" id="ARBA00009012"/>
    </source>
</evidence>
<feature type="transmembrane region" description="Helical" evidence="6">
    <location>
        <begin position="156"/>
        <end position="173"/>
    </location>
</feature>
<feature type="transmembrane region" description="Helical" evidence="6">
    <location>
        <begin position="185"/>
        <end position="211"/>
    </location>
</feature>
<evidence type="ECO:0000256" key="4">
    <source>
        <dbReference type="ARBA" id="ARBA00022989"/>
    </source>
</evidence>
<evidence type="ECO:0000256" key="1">
    <source>
        <dbReference type="ARBA" id="ARBA00004141"/>
    </source>
</evidence>
<reference evidence="7" key="1">
    <citation type="journal article" date="2020" name="mSystems">
        <title>Genome- and Community-Level Interaction Insights into Carbon Utilization and Element Cycling Functions of Hydrothermarchaeota in Hydrothermal Sediment.</title>
        <authorList>
            <person name="Zhou Z."/>
            <person name="Liu Y."/>
            <person name="Xu W."/>
            <person name="Pan J."/>
            <person name="Luo Z.H."/>
            <person name="Li M."/>
        </authorList>
    </citation>
    <scope>NUCLEOTIDE SEQUENCE [LARGE SCALE GENOMIC DNA]</scope>
    <source>
        <strain evidence="7">SpSt-26</strain>
    </source>
</reference>
<dbReference type="PANTHER" id="PTHR13353:SF5">
    <property type="entry name" value="TRANSMEMBRANE PROTEIN 19"/>
    <property type="match status" value="1"/>
</dbReference>
<dbReference type="GO" id="GO:0016020">
    <property type="term" value="C:membrane"/>
    <property type="evidence" value="ECO:0007669"/>
    <property type="project" value="UniProtKB-SubCell"/>
</dbReference>
<comment type="subcellular location">
    <subcellularLocation>
        <location evidence="1">Membrane</location>
        <topology evidence="1">Multi-pass membrane protein</topology>
    </subcellularLocation>
</comment>
<dbReference type="PANTHER" id="PTHR13353">
    <property type="entry name" value="TRANSMEMBRANE PROTEIN 19"/>
    <property type="match status" value="1"/>
</dbReference>
<comment type="caution">
    <text evidence="7">The sequence shown here is derived from an EMBL/GenBank/DDBJ whole genome shotgun (WGS) entry which is preliminary data.</text>
</comment>
<feature type="transmembrane region" description="Helical" evidence="6">
    <location>
        <begin position="47"/>
        <end position="70"/>
    </location>
</feature>
<dbReference type="EMBL" id="DSLA01000048">
    <property type="protein sequence ID" value="HEH35141.1"/>
    <property type="molecule type" value="Genomic_DNA"/>
</dbReference>
<feature type="transmembrane region" description="Helical" evidence="6">
    <location>
        <begin position="133"/>
        <end position="150"/>
    </location>
</feature>
<feature type="transmembrane region" description="Helical" evidence="6">
    <location>
        <begin position="305"/>
        <end position="331"/>
    </location>
</feature>
<protein>
    <submittedName>
        <fullName evidence="7">TIGR00297 family protein</fullName>
    </submittedName>
</protein>
<feature type="transmembrane region" description="Helical" evidence="6">
    <location>
        <begin position="337"/>
        <end position="356"/>
    </location>
</feature>
<keyword evidence="5 6" id="KW-0472">Membrane</keyword>
<evidence type="ECO:0000256" key="6">
    <source>
        <dbReference type="SAM" id="Phobius"/>
    </source>
</evidence>
<name>A0A7J2TJA5_ARCFL</name>
<dbReference type="NCBIfam" id="TIGR00297">
    <property type="entry name" value="TIGR00297 family protein"/>
    <property type="match status" value="1"/>
</dbReference>
<organism evidence="7">
    <name type="scientific">Archaeoglobus fulgidus</name>
    <dbReference type="NCBI Taxonomy" id="2234"/>
    <lineage>
        <taxon>Archaea</taxon>
        <taxon>Methanobacteriati</taxon>
        <taxon>Methanobacteriota</taxon>
        <taxon>Archaeoglobi</taxon>
        <taxon>Archaeoglobales</taxon>
        <taxon>Archaeoglobaceae</taxon>
        <taxon>Archaeoglobus</taxon>
    </lineage>
</organism>
<proteinExistence type="inferred from homology"/>
<feature type="transmembrane region" description="Helical" evidence="6">
    <location>
        <begin position="368"/>
        <end position="385"/>
    </location>
</feature>
<feature type="transmembrane region" description="Helical" evidence="6">
    <location>
        <begin position="262"/>
        <end position="284"/>
    </location>
</feature>
<feature type="transmembrane region" description="Helical" evidence="6">
    <location>
        <begin position="108"/>
        <end position="126"/>
    </location>
</feature>
<keyword evidence="3 6" id="KW-0812">Transmembrane</keyword>
<evidence type="ECO:0000256" key="3">
    <source>
        <dbReference type="ARBA" id="ARBA00022692"/>
    </source>
</evidence>
<dbReference type="AlphaFoldDB" id="A0A7J2TJA5"/>
<keyword evidence="4 6" id="KW-1133">Transmembrane helix</keyword>
<dbReference type="Pfam" id="PF01940">
    <property type="entry name" value="DUF92"/>
    <property type="match status" value="1"/>
</dbReference>
<comment type="similarity">
    <text evidence="2">Belongs to the TMEM19 family.</text>
</comment>